<proteinExistence type="predicted"/>
<feature type="region of interest" description="Disordered" evidence="1">
    <location>
        <begin position="113"/>
        <end position="147"/>
    </location>
</feature>
<evidence type="ECO:0000313" key="3">
    <source>
        <dbReference type="Proteomes" id="UP000585474"/>
    </source>
</evidence>
<comment type="caution">
    <text evidence="2">The sequence shown here is derived from an EMBL/GenBank/DDBJ whole genome shotgun (WGS) entry which is preliminary data.</text>
</comment>
<feature type="compositionally biased region" description="Polar residues" evidence="1">
    <location>
        <begin position="14"/>
        <end position="24"/>
    </location>
</feature>
<sequence length="180" mass="20490">MADRSGKGSRQVIPYSSSSKTTLPRTGYLGTLSAKPVEQSLAYERTTRVRHEDKQTGSYERYSVKEKASTCEPHVEKGTGKVGVKDEFTQRSTIKIGDKSGYIIYERDERFRNVKYDDGKSPNNHDIDSDSDVGKYDDDDENHAVYHNHHDAVHSVFSYDYDVAPSYDYDDDGFSDDDDY</sequence>
<gene>
    <name evidence="2" type="ORF">Acr_01g0004820</name>
</gene>
<keyword evidence="3" id="KW-1185">Reference proteome</keyword>
<feature type="region of interest" description="Disordered" evidence="1">
    <location>
        <begin position="1"/>
        <end position="31"/>
    </location>
</feature>
<dbReference type="OrthoDB" id="1429861at2759"/>
<dbReference type="EMBL" id="BJWL01000001">
    <property type="protein sequence ID" value="GFY80673.1"/>
    <property type="molecule type" value="Genomic_DNA"/>
</dbReference>
<reference evidence="2 3" key="1">
    <citation type="submission" date="2019-07" db="EMBL/GenBank/DDBJ databases">
        <title>De Novo Assembly of kiwifruit Actinidia rufa.</title>
        <authorList>
            <person name="Sugita-Konishi S."/>
            <person name="Sato K."/>
            <person name="Mori E."/>
            <person name="Abe Y."/>
            <person name="Kisaki G."/>
            <person name="Hamano K."/>
            <person name="Suezawa K."/>
            <person name="Otani M."/>
            <person name="Fukuda T."/>
            <person name="Manabe T."/>
            <person name="Gomi K."/>
            <person name="Tabuchi M."/>
            <person name="Akimitsu K."/>
            <person name="Kataoka I."/>
        </authorList>
    </citation>
    <scope>NUCLEOTIDE SEQUENCE [LARGE SCALE GENOMIC DNA]</scope>
    <source>
        <strain evidence="3">cv. Fuchu</strain>
    </source>
</reference>
<dbReference type="AlphaFoldDB" id="A0A7J0E2C3"/>
<organism evidence="2 3">
    <name type="scientific">Actinidia rufa</name>
    <dbReference type="NCBI Taxonomy" id="165716"/>
    <lineage>
        <taxon>Eukaryota</taxon>
        <taxon>Viridiplantae</taxon>
        <taxon>Streptophyta</taxon>
        <taxon>Embryophyta</taxon>
        <taxon>Tracheophyta</taxon>
        <taxon>Spermatophyta</taxon>
        <taxon>Magnoliopsida</taxon>
        <taxon>eudicotyledons</taxon>
        <taxon>Gunneridae</taxon>
        <taxon>Pentapetalae</taxon>
        <taxon>asterids</taxon>
        <taxon>Ericales</taxon>
        <taxon>Actinidiaceae</taxon>
        <taxon>Actinidia</taxon>
    </lineage>
</organism>
<name>A0A7J0E2C3_9ERIC</name>
<protein>
    <submittedName>
        <fullName evidence="2">Uncharacterized protein</fullName>
    </submittedName>
</protein>
<evidence type="ECO:0000313" key="2">
    <source>
        <dbReference type="EMBL" id="GFY80673.1"/>
    </source>
</evidence>
<dbReference type="Proteomes" id="UP000585474">
    <property type="component" value="Unassembled WGS sequence"/>
</dbReference>
<evidence type="ECO:0000256" key="1">
    <source>
        <dbReference type="SAM" id="MobiDB-lite"/>
    </source>
</evidence>
<accession>A0A7J0E2C3</accession>